<proteinExistence type="predicted"/>
<feature type="domain" description="DH" evidence="7">
    <location>
        <begin position="808"/>
        <end position="1139"/>
    </location>
</feature>
<feature type="domain" description="PH" evidence="6">
    <location>
        <begin position="1315"/>
        <end position="1413"/>
    </location>
</feature>
<dbReference type="SUPFAM" id="SSF57903">
    <property type="entry name" value="FYVE/PHD zinc finger"/>
    <property type="match status" value="1"/>
</dbReference>
<evidence type="ECO:0000256" key="5">
    <source>
        <dbReference type="SAM" id="MobiDB-lite"/>
    </source>
</evidence>
<dbReference type="InterPro" id="IPR035899">
    <property type="entry name" value="DBL_dom_sf"/>
</dbReference>
<evidence type="ECO:0000259" key="6">
    <source>
        <dbReference type="PROSITE" id="PS50003"/>
    </source>
</evidence>
<feature type="region of interest" description="Disordered" evidence="5">
    <location>
        <begin position="919"/>
        <end position="984"/>
    </location>
</feature>
<dbReference type="InterPro" id="IPR011993">
    <property type="entry name" value="PH-like_dom_sf"/>
</dbReference>
<protein>
    <submittedName>
        <fullName evidence="9">Uncharacterized protein AlNc14C18G1875</fullName>
    </submittedName>
</protein>
<dbReference type="Pfam" id="PF00621">
    <property type="entry name" value="RhoGEF"/>
    <property type="match status" value="2"/>
</dbReference>
<dbReference type="InterPro" id="IPR000219">
    <property type="entry name" value="DH_dom"/>
</dbReference>
<evidence type="ECO:0000259" key="8">
    <source>
        <dbReference type="PROSITE" id="PS50178"/>
    </source>
</evidence>
<dbReference type="HOGENOM" id="CLU_260060_0_0_1"/>
<dbReference type="CDD" id="cd00160">
    <property type="entry name" value="RhoGEF"/>
    <property type="match status" value="1"/>
</dbReference>
<dbReference type="SUPFAM" id="SSF48065">
    <property type="entry name" value="DBL homology domain (DH-domain)"/>
    <property type="match status" value="2"/>
</dbReference>
<reference evidence="9" key="2">
    <citation type="submission" date="2011-02" db="EMBL/GenBank/DDBJ databases">
        <authorList>
            <person name="MacLean D."/>
        </authorList>
    </citation>
    <scope>NUCLEOTIDE SEQUENCE</scope>
</reference>
<dbReference type="GO" id="GO:0005085">
    <property type="term" value="F:guanyl-nucleotide exchange factor activity"/>
    <property type="evidence" value="ECO:0007669"/>
    <property type="project" value="InterPro"/>
</dbReference>
<feature type="compositionally biased region" description="Polar residues" evidence="5">
    <location>
        <begin position="783"/>
        <end position="799"/>
    </location>
</feature>
<evidence type="ECO:0000256" key="1">
    <source>
        <dbReference type="ARBA" id="ARBA00022723"/>
    </source>
</evidence>
<dbReference type="EMBL" id="FR824063">
    <property type="protein sequence ID" value="CCA16089.1"/>
    <property type="molecule type" value="Genomic_DNA"/>
</dbReference>
<dbReference type="GO" id="GO:0005737">
    <property type="term" value="C:cytoplasm"/>
    <property type="evidence" value="ECO:0007669"/>
    <property type="project" value="TreeGrafter"/>
</dbReference>
<dbReference type="PROSITE" id="PS50003">
    <property type="entry name" value="PH_DOMAIN"/>
    <property type="match status" value="2"/>
</dbReference>
<feature type="domain" description="DH" evidence="7">
    <location>
        <begin position="128"/>
        <end position="331"/>
    </location>
</feature>
<dbReference type="SUPFAM" id="SSF50729">
    <property type="entry name" value="PH domain-like"/>
    <property type="match status" value="4"/>
</dbReference>
<evidence type="ECO:0000256" key="4">
    <source>
        <dbReference type="PROSITE-ProRule" id="PRU00091"/>
    </source>
</evidence>
<feature type="compositionally biased region" description="Polar residues" evidence="5">
    <location>
        <begin position="867"/>
        <end position="891"/>
    </location>
</feature>
<evidence type="ECO:0000259" key="7">
    <source>
        <dbReference type="PROSITE" id="PS50010"/>
    </source>
</evidence>
<feature type="compositionally biased region" description="Polar residues" evidence="5">
    <location>
        <begin position="676"/>
        <end position="691"/>
    </location>
</feature>
<keyword evidence="1" id="KW-0479">Metal-binding</keyword>
<feature type="region of interest" description="Disordered" evidence="5">
    <location>
        <begin position="767"/>
        <end position="799"/>
    </location>
</feature>
<evidence type="ECO:0000313" key="9">
    <source>
        <dbReference type="EMBL" id="CCA16089.1"/>
    </source>
</evidence>
<dbReference type="PANTHER" id="PTHR12673">
    <property type="entry name" value="FACIOGENITAL DYSPLASIA PROTEIN"/>
    <property type="match status" value="1"/>
</dbReference>
<organism evidence="9">
    <name type="scientific">Albugo laibachii Nc14</name>
    <dbReference type="NCBI Taxonomy" id="890382"/>
    <lineage>
        <taxon>Eukaryota</taxon>
        <taxon>Sar</taxon>
        <taxon>Stramenopiles</taxon>
        <taxon>Oomycota</taxon>
        <taxon>Peronosporomycetes</taxon>
        <taxon>Albuginales</taxon>
        <taxon>Albuginaceae</taxon>
        <taxon>Albugo</taxon>
    </lineage>
</organism>
<accession>F0W4Q4</accession>
<dbReference type="PANTHER" id="PTHR12673:SF159">
    <property type="entry name" value="LD03170P"/>
    <property type="match status" value="1"/>
</dbReference>
<feature type="domain" description="PH" evidence="6">
    <location>
        <begin position="1164"/>
        <end position="1272"/>
    </location>
</feature>
<dbReference type="InterPro" id="IPR011011">
    <property type="entry name" value="Znf_FYVE_PHD"/>
</dbReference>
<dbReference type="GO" id="GO:0008270">
    <property type="term" value="F:zinc ion binding"/>
    <property type="evidence" value="ECO:0007669"/>
    <property type="project" value="UniProtKB-KW"/>
</dbReference>
<gene>
    <name evidence="9" type="primary">AlNc14C18G1875</name>
    <name evidence="9" type="ORF">ALNC14_022320</name>
</gene>
<dbReference type="InterPro" id="IPR051092">
    <property type="entry name" value="FYVE_RhoGEF_PH"/>
</dbReference>
<feature type="domain" description="FYVE-type" evidence="8">
    <location>
        <begin position="495"/>
        <end position="572"/>
    </location>
</feature>
<evidence type="ECO:0000256" key="3">
    <source>
        <dbReference type="ARBA" id="ARBA00022833"/>
    </source>
</evidence>
<evidence type="ECO:0000256" key="2">
    <source>
        <dbReference type="ARBA" id="ARBA00022771"/>
    </source>
</evidence>
<feature type="compositionally biased region" description="Basic and acidic residues" evidence="5">
    <location>
        <begin position="703"/>
        <end position="714"/>
    </location>
</feature>
<feature type="region of interest" description="Disordered" evidence="5">
    <location>
        <begin position="861"/>
        <end position="903"/>
    </location>
</feature>
<keyword evidence="3" id="KW-0862">Zinc</keyword>
<sequence length="1522" mass="172459">MDPYNHSGLMASPPRNRYKANITRSHSLTPKYAQSTNTLTSSNAQVEVEVEVEHKAKGNQLDDVMRLFPILSVDNQTTHEIDELQECPHSISQTFPSFTLSNFLQNDDNQSDCQLENGNVEISRKERQRCNSIREIYMTEKVYIRDLCVLHDFYIVPMLKQRHPVMENAQIAVFFSHLTQLITLHRKLFHDLEEMLNHQGITQAPIAAVLPHTTPNQLHCEGIGAVFCRFAGLFMFHAAYAKDYETVMKLLQQYRNDVKLGFDSLLQKCKSASRSSQNFDSLLIMPIQRIPRYKLLLQRVCENTPSEDSDARFLTEAVQRVEEATTKMNATVAAQADLETILATQKLFQGQISLITANRKLIKTGKLVKVSKHQQQPKQVVLHLFNDILLCSDFAGSGGLRLRRIVELVQPTLRIDDELSLCFALSKSALARDGFKQNCAFTITSPQKKVLLVAASPCIRKEWTEQLRGVIHGARLPETKEAAADSNDTGAAVIDGKVKSCTLCKSVISILSEIHRCQRCGFTVCDCCFQQSCVSFTSSDKRDAENQSGTIHEEAFDHLKERMCNRCYQVMETVRKAATIWQSLIIKRRGILRRYGEHDCNEYYFEVRPRVLKQYTLESTSQTTDKECLCTLNLAGVVVIQRATQQSQHCFQIINSSDQAMQKQFDDFTVNDTQSEENTYANRSSSTQYSEVGSFHGDYIPDENARDESKQLSSERDEWILSARNIEEEIDWSNAIQSAADEAAASVRDHQNADKCIQPGYRAPQCIDSSVHPQSKEDKDFESTNIKSPTQNIDTSTLQGDCSQIETGRLDTLQKIIQTEEWYITCLEECVRIYVQPLLLRQLEAQKCLREERQKKTKHLAYASHGGANSSQIETSGSNNGNSTKTPSTANESEHELPLTPSARSKFRGMIGSTIFQHRNHSTGKTPFFLGSTSTSKSKKSTRSGSLNGNGSCVRPQGRAKCKSTSSIREVDQEDSQSSTSFEWKPQLQKPPLLNAAMAVFFSSINHICTLNQQLLNRLSRHVSESIALRTSDHLFRPGAIFNAYTPLFELYIGYAERHDAALAMITSAGFSEFFEEIPEEATEAQLHVFLSMPMRQIPKYQKSLRKLLALTSKDHLDFSALTAAIEYVDQVALRMEAAVISRYNAKQIEKVSLQSGLDLEGRLYVKDGTLRKVGRSRVKKYHVILLEDAIVYGRKRSSMHKKRYQMVDLWECEVSNQTDAAPQIINASGGGNVNAFANAFYFYSPIKSFILLASTQEEKQGWMEYLRICIDRSIAADGWLNVSHRWIASNSEYQQQRLLLDPSEPKAPGLETTLVIKNGWLNVLIAPNYRKGHRYWVSLTMKNLTLSSTFKSAKPEQVIPIAQCDVFALEKDELFSTHVRLAEGEKTQILIFETESLSTRDEWVRTLMHCIGNYASSDTINNVLALRRQSVINSSLAPIFMYDRTSNVCTICYHTFTVYRPRHHCRYALWIAHMWTLLASKMESVAKYDQKGLSNMRPMCGNVACEDTILNKRSFISTTLY</sequence>
<dbReference type="InterPro" id="IPR013083">
    <property type="entry name" value="Znf_RING/FYVE/PHD"/>
</dbReference>
<dbReference type="InterPro" id="IPR001849">
    <property type="entry name" value="PH_domain"/>
</dbReference>
<feature type="region of interest" description="Disordered" evidence="5">
    <location>
        <begin position="676"/>
        <end position="714"/>
    </location>
</feature>
<name>F0W4Q4_9STRA</name>
<dbReference type="InterPro" id="IPR017455">
    <property type="entry name" value="Znf_FYVE-rel"/>
</dbReference>
<dbReference type="Gene3D" id="2.30.29.30">
    <property type="entry name" value="Pleckstrin-homology domain (PH domain)/Phosphotyrosine-binding domain (PTB)"/>
    <property type="match status" value="4"/>
</dbReference>
<dbReference type="Gene3D" id="3.30.40.10">
    <property type="entry name" value="Zinc/RING finger domain, C3HC4 (zinc finger)"/>
    <property type="match status" value="2"/>
</dbReference>
<dbReference type="Gene3D" id="1.20.900.10">
    <property type="entry name" value="Dbl homology (DH) domain"/>
    <property type="match status" value="2"/>
</dbReference>
<dbReference type="SMART" id="SM00325">
    <property type="entry name" value="RhoGEF"/>
    <property type="match status" value="2"/>
</dbReference>
<dbReference type="PROSITE" id="PS50010">
    <property type="entry name" value="DH_2"/>
    <property type="match status" value="2"/>
</dbReference>
<reference evidence="9" key="1">
    <citation type="journal article" date="2011" name="PLoS Biol.">
        <title>Gene gain and loss during evolution of obligate parasitism in the white rust pathogen of Arabidopsis thaliana.</title>
        <authorList>
            <person name="Kemen E."/>
            <person name="Gardiner A."/>
            <person name="Schultz-Larsen T."/>
            <person name="Kemen A.C."/>
            <person name="Balmuth A.L."/>
            <person name="Robert-Seilaniantz A."/>
            <person name="Bailey K."/>
            <person name="Holub E."/>
            <person name="Studholme D.J."/>
            <person name="Maclean D."/>
            <person name="Jones J.D."/>
        </authorList>
    </citation>
    <scope>NUCLEOTIDE SEQUENCE</scope>
</reference>
<dbReference type="SMART" id="SM00233">
    <property type="entry name" value="PH"/>
    <property type="match status" value="4"/>
</dbReference>
<dbReference type="PROSITE" id="PS50178">
    <property type="entry name" value="ZF_FYVE"/>
    <property type="match status" value="1"/>
</dbReference>
<keyword evidence="2 4" id="KW-0863">Zinc-finger</keyword>